<dbReference type="OrthoDB" id="9910810at2"/>
<gene>
    <name evidence="1" type="ORF">DFP96_10713</name>
</gene>
<dbReference type="RefSeq" id="WP_133620672.1">
    <property type="nucleotide sequence ID" value="NZ_SNZK01000007.1"/>
</dbReference>
<reference evidence="1 2" key="1">
    <citation type="submission" date="2019-03" db="EMBL/GenBank/DDBJ databases">
        <title>Genomic Encyclopedia of Type Strains, Phase III (KMG-III): the genomes of soil and plant-associated and newly described type strains.</title>
        <authorList>
            <person name="Whitman W."/>
        </authorList>
    </citation>
    <scope>NUCLEOTIDE SEQUENCE [LARGE SCALE GENOMIC DNA]</scope>
    <source>
        <strain evidence="1 2">CECT 7972</strain>
    </source>
</reference>
<dbReference type="STRING" id="1265846.PROCOU_07688"/>
<dbReference type="Proteomes" id="UP000295558">
    <property type="component" value="Unassembled WGS sequence"/>
</dbReference>
<dbReference type="AlphaFoldDB" id="A0A4V3DPK6"/>
<keyword evidence="2" id="KW-1185">Reference proteome</keyword>
<evidence type="ECO:0000313" key="1">
    <source>
        <dbReference type="EMBL" id="TDR52576.1"/>
    </source>
</evidence>
<comment type="caution">
    <text evidence="1">The sequence shown here is derived from an EMBL/GenBank/DDBJ whole genome shotgun (WGS) entry which is preliminary data.</text>
</comment>
<sequence>MKELWLPLTDTIEFQQHAELITVKKDETFYYESGIILVDDGLVSCTGANNLHLIGTDGMLFNVKSLTFRAWKNTCIWYLPMPLLRRMGDRKEVCNLILWSKQQQSIWRECILSKENVKSAILNTLIELFIKRGRERFYLVLDELCNEMAYYSKEMIHTACLNLSEENAIYFSRRNNKITFSATAFAQYIDRQVCATYTTSIKKYQIYVD</sequence>
<proteinExistence type="predicted"/>
<name>A0A4V3DPK6_9LIST</name>
<organism evidence="1 2">
    <name type="scientific">Listeria rocourtiae</name>
    <dbReference type="NCBI Taxonomy" id="647910"/>
    <lineage>
        <taxon>Bacteria</taxon>
        <taxon>Bacillati</taxon>
        <taxon>Bacillota</taxon>
        <taxon>Bacilli</taxon>
        <taxon>Bacillales</taxon>
        <taxon>Listeriaceae</taxon>
        <taxon>Listeria</taxon>
    </lineage>
</organism>
<dbReference type="EMBL" id="SNZK01000007">
    <property type="protein sequence ID" value="TDR52576.1"/>
    <property type="molecule type" value="Genomic_DNA"/>
</dbReference>
<accession>A0A4V3DPK6</accession>
<protein>
    <submittedName>
        <fullName evidence="1">Uncharacterized protein</fullName>
    </submittedName>
</protein>
<evidence type="ECO:0000313" key="2">
    <source>
        <dbReference type="Proteomes" id="UP000295558"/>
    </source>
</evidence>